<dbReference type="PRINTS" id="PR00947">
    <property type="entry name" value="CUTICLE"/>
</dbReference>
<evidence type="ECO:0000256" key="4">
    <source>
        <dbReference type="SAM" id="SignalP"/>
    </source>
</evidence>
<reference evidence="6" key="1">
    <citation type="submission" date="2013-03" db="EMBL/GenBank/DDBJ databases">
        <title>The Genome Sequence of Anopheles minimus MINIMUS1.</title>
        <authorList>
            <consortium name="The Broad Institute Genomics Platform"/>
            <person name="Neafsey D.E."/>
            <person name="Walton C."/>
            <person name="Walker B."/>
            <person name="Young S.K."/>
            <person name="Zeng Q."/>
            <person name="Gargeya S."/>
            <person name="Fitzgerald M."/>
            <person name="Haas B."/>
            <person name="Abouelleil A."/>
            <person name="Allen A.W."/>
            <person name="Alvarado L."/>
            <person name="Arachchi H.M."/>
            <person name="Berlin A.M."/>
            <person name="Chapman S.B."/>
            <person name="Gainer-Dewar J."/>
            <person name="Goldberg J."/>
            <person name="Griggs A."/>
            <person name="Gujja S."/>
            <person name="Hansen M."/>
            <person name="Howarth C."/>
            <person name="Imamovic A."/>
            <person name="Ireland A."/>
            <person name="Larimer J."/>
            <person name="McCowan C."/>
            <person name="Murphy C."/>
            <person name="Pearson M."/>
            <person name="Poon T.W."/>
            <person name="Priest M."/>
            <person name="Roberts A."/>
            <person name="Saif S."/>
            <person name="Shea T."/>
            <person name="Sisk P."/>
            <person name="Sykes S."/>
            <person name="Wortman J."/>
            <person name="Nusbaum C."/>
            <person name="Birren B."/>
        </authorList>
    </citation>
    <scope>NUCLEOTIDE SEQUENCE [LARGE SCALE GENOMIC DNA]</scope>
    <source>
        <strain evidence="6">MINIMUS1</strain>
    </source>
</reference>
<feature type="signal peptide" evidence="4">
    <location>
        <begin position="1"/>
        <end position="19"/>
    </location>
</feature>
<keyword evidence="3" id="KW-0472">Membrane</keyword>
<dbReference type="InterPro" id="IPR000618">
    <property type="entry name" value="Insect_cuticle"/>
</dbReference>
<feature type="chain" id="PRO_5008141612" evidence="4">
    <location>
        <begin position="20"/>
        <end position="211"/>
    </location>
</feature>
<dbReference type="InterPro" id="IPR050468">
    <property type="entry name" value="Cuticle_Struct_Prot"/>
</dbReference>
<keyword evidence="3" id="KW-0812">Transmembrane</keyword>
<dbReference type="VEuPathDB" id="VectorBase:AMIN010932"/>
<dbReference type="GO" id="GO:0062129">
    <property type="term" value="C:chitin-based extracellular matrix"/>
    <property type="evidence" value="ECO:0007669"/>
    <property type="project" value="TreeGrafter"/>
</dbReference>
<dbReference type="PROSITE" id="PS00233">
    <property type="entry name" value="CHIT_BIND_RR_1"/>
    <property type="match status" value="1"/>
</dbReference>
<protein>
    <submittedName>
        <fullName evidence="5">Uncharacterized protein</fullName>
    </submittedName>
</protein>
<dbReference type="Pfam" id="PF00379">
    <property type="entry name" value="Chitin_bind_4"/>
    <property type="match status" value="2"/>
</dbReference>
<evidence type="ECO:0000256" key="2">
    <source>
        <dbReference type="PROSITE-ProRule" id="PRU00497"/>
    </source>
</evidence>
<organism evidence="5 6">
    <name type="scientific">Anopheles minimus</name>
    <dbReference type="NCBI Taxonomy" id="112268"/>
    <lineage>
        <taxon>Eukaryota</taxon>
        <taxon>Metazoa</taxon>
        <taxon>Ecdysozoa</taxon>
        <taxon>Arthropoda</taxon>
        <taxon>Hexapoda</taxon>
        <taxon>Insecta</taxon>
        <taxon>Pterygota</taxon>
        <taxon>Neoptera</taxon>
        <taxon>Endopterygota</taxon>
        <taxon>Diptera</taxon>
        <taxon>Nematocera</taxon>
        <taxon>Culicoidea</taxon>
        <taxon>Culicidae</taxon>
        <taxon>Anophelinae</taxon>
        <taxon>Anopheles</taxon>
    </lineage>
</organism>
<reference evidence="5" key="2">
    <citation type="submission" date="2020-05" db="UniProtKB">
        <authorList>
            <consortium name="EnsemblMetazoa"/>
        </authorList>
    </citation>
    <scope>IDENTIFICATION</scope>
    <source>
        <strain evidence="5">MINIMUS1</strain>
    </source>
</reference>
<proteinExistence type="predicted"/>
<keyword evidence="1 2" id="KW-0193">Cuticle</keyword>
<dbReference type="STRING" id="112268.A0A182WKK4"/>
<evidence type="ECO:0000313" key="5">
    <source>
        <dbReference type="EnsemblMetazoa" id="AMIN010932-PA"/>
    </source>
</evidence>
<sequence length="211" mass="23333">LPNWIVVIAVLLALTSVLAAPAQNSDPNLTYYDNSRDESGYSFAYKTKDGQYREEQGYVDPDSGILRVTGLYRFEGSDGKTYEYNYEADENGYRIVGKPPPVGAPISNTVLLSLVAVFAFVCLLGVCLAEETSIVSDDKEMNVDGSYKFSYEQSDGQKREEKAELKASSADPEVQAISVSGSYEYTDNNGKRYLVTYTADENGYRPVVKQL</sequence>
<dbReference type="PANTHER" id="PTHR10380">
    <property type="entry name" value="CUTICLE PROTEIN"/>
    <property type="match status" value="1"/>
</dbReference>
<feature type="transmembrane region" description="Helical" evidence="3">
    <location>
        <begin position="110"/>
        <end position="129"/>
    </location>
</feature>
<evidence type="ECO:0000313" key="6">
    <source>
        <dbReference type="Proteomes" id="UP000075920"/>
    </source>
</evidence>
<dbReference type="GO" id="GO:0008010">
    <property type="term" value="F:structural constituent of chitin-based larval cuticle"/>
    <property type="evidence" value="ECO:0007669"/>
    <property type="project" value="TreeGrafter"/>
</dbReference>
<keyword evidence="3" id="KW-1133">Transmembrane helix</keyword>
<evidence type="ECO:0000256" key="3">
    <source>
        <dbReference type="SAM" id="Phobius"/>
    </source>
</evidence>
<dbReference type="PANTHER" id="PTHR10380:SF192">
    <property type="entry name" value="GEO02312P1"/>
    <property type="match status" value="1"/>
</dbReference>
<dbReference type="InterPro" id="IPR031311">
    <property type="entry name" value="CHIT_BIND_RR_consensus"/>
</dbReference>
<dbReference type="PROSITE" id="PS51155">
    <property type="entry name" value="CHIT_BIND_RR_2"/>
    <property type="match status" value="2"/>
</dbReference>
<accession>A0A182WKK4</accession>
<dbReference type="EnsemblMetazoa" id="AMIN010932-RA">
    <property type="protein sequence ID" value="AMIN010932-PA"/>
    <property type="gene ID" value="AMIN010932"/>
</dbReference>
<keyword evidence="4" id="KW-0732">Signal</keyword>
<dbReference type="AlphaFoldDB" id="A0A182WKK4"/>
<dbReference type="Proteomes" id="UP000075920">
    <property type="component" value="Unassembled WGS sequence"/>
</dbReference>
<name>A0A182WKK4_9DIPT</name>
<evidence type="ECO:0000256" key="1">
    <source>
        <dbReference type="ARBA" id="ARBA00022460"/>
    </source>
</evidence>
<keyword evidence="6" id="KW-1185">Reference proteome</keyword>